<reference evidence="2 3" key="1">
    <citation type="submission" date="2024-11" db="EMBL/GenBank/DDBJ databases">
        <title>Chromosome-level genome assembly of Eucalyptus globulus Labill. provides insights into its genome evolution.</title>
        <authorList>
            <person name="Li X."/>
        </authorList>
    </citation>
    <scope>NUCLEOTIDE SEQUENCE [LARGE SCALE GENOMIC DNA]</scope>
    <source>
        <strain evidence="2">CL2024</strain>
        <tissue evidence="2">Fresh tender leaves</tissue>
    </source>
</reference>
<evidence type="ECO:0000256" key="1">
    <source>
        <dbReference type="SAM" id="MobiDB-lite"/>
    </source>
</evidence>
<sequence>MPLTTAHKALRSVRGSKLVSHPPSPIEEDPNSVPETLAPPEEVLDQAEASNFGLLGAARELEVSDNYSKDDLLSLLPSPRAPPSSRKVEAI</sequence>
<evidence type="ECO:0000313" key="2">
    <source>
        <dbReference type="EMBL" id="KAL3738213.1"/>
    </source>
</evidence>
<feature type="region of interest" description="Disordered" evidence="1">
    <location>
        <begin position="1"/>
        <end position="37"/>
    </location>
</feature>
<name>A0ABD3KFU9_EUCGL</name>
<dbReference type="EMBL" id="JBJKBG010000005">
    <property type="protein sequence ID" value="KAL3738213.1"/>
    <property type="molecule type" value="Genomic_DNA"/>
</dbReference>
<dbReference type="AlphaFoldDB" id="A0ABD3KFU9"/>
<keyword evidence="3" id="KW-1185">Reference proteome</keyword>
<organism evidence="2 3">
    <name type="scientific">Eucalyptus globulus</name>
    <name type="common">Tasmanian blue gum</name>
    <dbReference type="NCBI Taxonomy" id="34317"/>
    <lineage>
        <taxon>Eukaryota</taxon>
        <taxon>Viridiplantae</taxon>
        <taxon>Streptophyta</taxon>
        <taxon>Embryophyta</taxon>
        <taxon>Tracheophyta</taxon>
        <taxon>Spermatophyta</taxon>
        <taxon>Magnoliopsida</taxon>
        <taxon>eudicotyledons</taxon>
        <taxon>Gunneridae</taxon>
        <taxon>Pentapetalae</taxon>
        <taxon>rosids</taxon>
        <taxon>malvids</taxon>
        <taxon>Myrtales</taxon>
        <taxon>Myrtaceae</taxon>
        <taxon>Myrtoideae</taxon>
        <taxon>Eucalypteae</taxon>
        <taxon>Eucalyptus</taxon>
    </lineage>
</organism>
<evidence type="ECO:0000313" key="3">
    <source>
        <dbReference type="Proteomes" id="UP001634007"/>
    </source>
</evidence>
<protein>
    <submittedName>
        <fullName evidence="2">Uncharacterized protein</fullName>
    </submittedName>
</protein>
<accession>A0ABD3KFU9</accession>
<gene>
    <name evidence="2" type="ORF">ACJRO7_019695</name>
</gene>
<proteinExistence type="predicted"/>
<feature type="region of interest" description="Disordered" evidence="1">
    <location>
        <begin position="72"/>
        <end position="91"/>
    </location>
</feature>
<comment type="caution">
    <text evidence="2">The sequence shown here is derived from an EMBL/GenBank/DDBJ whole genome shotgun (WGS) entry which is preliminary data.</text>
</comment>
<dbReference type="Proteomes" id="UP001634007">
    <property type="component" value="Unassembled WGS sequence"/>
</dbReference>